<dbReference type="GO" id="GO:0005524">
    <property type="term" value="F:ATP binding"/>
    <property type="evidence" value="ECO:0007669"/>
    <property type="project" value="UniProtKB-UniRule"/>
</dbReference>
<evidence type="ECO:0000256" key="5">
    <source>
        <dbReference type="ARBA" id="ARBA00022840"/>
    </source>
</evidence>
<dbReference type="FunCoup" id="D9Q2E0">
    <property type="interactions" value="203"/>
</dbReference>
<dbReference type="InParanoid" id="D9Q2E0"/>
<gene>
    <name evidence="7" type="primary">sucC</name>
    <name evidence="9" type="ordered locus">ASAC_1073</name>
</gene>
<comment type="pathway">
    <text evidence="7">Carbohydrate metabolism; tricarboxylic acid cycle; succinate from succinyl-CoA (ligase route): step 1/1.</text>
</comment>
<keyword evidence="2 7" id="KW-0436">Ligase</keyword>
<dbReference type="FunFam" id="3.40.50.261:FF:000007">
    <property type="entry name" value="Succinate--CoA ligase [ADP-forming] subunit beta"/>
    <property type="match status" value="1"/>
</dbReference>
<dbReference type="NCBIfam" id="NF001913">
    <property type="entry name" value="PRK00696.1"/>
    <property type="match status" value="1"/>
</dbReference>
<keyword evidence="10" id="KW-1185">Reference proteome</keyword>
<dbReference type="EMBL" id="CP001742">
    <property type="protein sequence ID" value="ADL19478.1"/>
    <property type="molecule type" value="Genomic_DNA"/>
</dbReference>
<dbReference type="PANTHER" id="PTHR11815">
    <property type="entry name" value="SUCCINYL-COA SYNTHETASE BETA CHAIN"/>
    <property type="match status" value="1"/>
</dbReference>
<reference evidence="9 10" key="1">
    <citation type="journal article" date="2010" name="Appl. Environ. Microbiol.">
        <title>The genome sequence of the crenarchaeon Acidilobus saccharovorans supports a new order, Acidilobales, and suggests an important ecological role in terrestrial acidic hot springs.</title>
        <authorList>
            <person name="Mardanov A.V."/>
            <person name="Svetlitchnyi V.A."/>
            <person name="Beletsky A.V."/>
            <person name="Prokofeva M.I."/>
            <person name="Bonch-Osmolovskaya E.A."/>
            <person name="Ravin N.V."/>
            <person name="Skryabin K.G."/>
        </authorList>
    </citation>
    <scope>NUCLEOTIDE SEQUENCE [LARGE SCALE GENOMIC DNA]</scope>
    <source>
        <strain evidence="10">DSM 16705 / JCM 18335 / VKM B-2471 / 345-15</strain>
    </source>
</reference>
<dbReference type="GO" id="GO:0006099">
    <property type="term" value="P:tricarboxylic acid cycle"/>
    <property type="evidence" value="ECO:0007669"/>
    <property type="project" value="UniProtKB-UniRule"/>
</dbReference>
<feature type="binding site" evidence="7">
    <location>
        <position position="105"/>
    </location>
    <ligand>
        <name>ATP</name>
        <dbReference type="ChEBI" id="CHEBI:30616"/>
    </ligand>
</feature>
<dbReference type="PANTHER" id="PTHR11815:SF10">
    <property type="entry name" value="SUCCINATE--COA LIGASE [GDP-FORMING] SUBUNIT BETA, MITOCHONDRIAL"/>
    <property type="match status" value="1"/>
</dbReference>
<proteinExistence type="inferred from homology"/>
<dbReference type="EC" id="6.2.1.5" evidence="7"/>
<feature type="binding site" evidence="7">
    <location>
        <position position="197"/>
    </location>
    <ligand>
        <name>Mg(2+)</name>
        <dbReference type="ChEBI" id="CHEBI:18420"/>
    </ligand>
</feature>
<dbReference type="PROSITE" id="PS50975">
    <property type="entry name" value="ATP_GRASP"/>
    <property type="match status" value="1"/>
</dbReference>
<feature type="binding site" evidence="7">
    <location>
        <position position="100"/>
    </location>
    <ligand>
        <name>ATP</name>
        <dbReference type="ChEBI" id="CHEBI:30616"/>
    </ligand>
</feature>
<dbReference type="Pfam" id="PF00549">
    <property type="entry name" value="Ligase_CoA"/>
    <property type="match status" value="1"/>
</dbReference>
<dbReference type="AlphaFoldDB" id="D9Q2E0"/>
<dbReference type="Gene3D" id="3.30.1490.20">
    <property type="entry name" value="ATP-grasp fold, A domain"/>
    <property type="match status" value="1"/>
</dbReference>
<evidence type="ECO:0000259" key="8">
    <source>
        <dbReference type="PROSITE" id="PS50975"/>
    </source>
</evidence>
<dbReference type="GO" id="GO:0006104">
    <property type="term" value="P:succinyl-CoA metabolic process"/>
    <property type="evidence" value="ECO:0007669"/>
    <property type="project" value="TreeGrafter"/>
</dbReference>
<comment type="similarity">
    <text evidence="7">Belongs to the succinate/malate CoA ligase beta subunit family.</text>
</comment>
<dbReference type="NCBIfam" id="TIGR01016">
    <property type="entry name" value="sucCoAbeta"/>
    <property type="match status" value="1"/>
</dbReference>
<accession>D9Q2E0</accession>
<comment type="function">
    <text evidence="7">Succinyl-CoA synthetase functions in the citric acid cycle (TCA), coupling the hydrolysis of succinyl-CoA to the synthesis of either ATP or GTP and thus represents the only step of substrate-level phosphorylation in the TCA. The beta subunit provides nucleotide specificity of the enzyme and binds the substrate succinate, while the binding sites for coenzyme A and phosphate are found in the alpha subunit.</text>
</comment>
<dbReference type="Gene3D" id="3.30.470.20">
    <property type="entry name" value="ATP-grasp fold, B domain"/>
    <property type="match status" value="1"/>
</dbReference>
<feature type="domain" description="ATP-grasp" evidence="8">
    <location>
        <begin position="13"/>
        <end position="220"/>
    </location>
</feature>
<dbReference type="KEGG" id="asc:ASAC_1073"/>
<keyword evidence="5 7" id="KW-0067">ATP-binding</keyword>
<evidence type="ECO:0000256" key="6">
    <source>
        <dbReference type="ARBA" id="ARBA00022842"/>
    </source>
</evidence>
<dbReference type="Pfam" id="PF08442">
    <property type="entry name" value="ATP-grasp_2"/>
    <property type="match status" value="1"/>
</dbReference>
<comment type="subunit">
    <text evidence="7">Heterotetramer of two alpha and two beta subunits.</text>
</comment>
<dbReference type="InterPro" id="IPR013815">
    <property type="entry name" value="ATP_grasp_subdomain_1"/>
</dbReference>
<sequence>MGGPVKLFEYEAKEIIRKYGIETPKGVVVREGDDIRKAIESSGLTPPLAVKAQVLVAGRGKAGGIKLVNNVDEAVSVSQQLFKTPIKGIKPSILLIEQAIKHDAELYAGIVLDRAERKPLVLVSKYGGMDLEEVAREHPEAIIKYYVDPYKGLRNYEARILGKQLGLTGKALSSFENFLQALYRAFMDYDAELAESNPLALLPDKVLPLDLRIIIDDNSLFRHTEYAATEKERLGELSEREIAAREKDLAYVELDGDVGVIGNGAGLTMTTMDLVYEFGMKPADFLDVGGGAEAEHIRDAVEFVMSDPKVKKVFINIFGGITRADEVARGIVMALKDLGNKAKPLVVRLTGTNEEQGREILKEVGITPYSDPLEALQALKNL</sequence>
<dbReference type="eggNOG" id="arCOG01337">
    <property type="taxonomic scope" value="Archaea"/>
</dbReference>
<feature type="binding site" evidence="7">
    <location>
        <begin position="58"/>
        <end position="60"/>
    </location>
    <ligand>
        <name>ATP</name>
        <dbReference type="ChEBI" id="CHEBI:30616"/>
    </ligand>
</feature>
<evidence type="ECO:0000256" key="7">
    <source>
        <dbReference type="HAMAP-Rule" id="MF_00558"/>
    </source>
</evidence>
<comment type="cofactor">
    <cofactor evidence="7">
        <name>Mg(2+)</name>
        <dbReference type="ChEBI" id="CHEBI:18420"/>
    </cofactor>
    <text evidence="7">Binds 1 Mg(2+) ion per subunit.</text>
</comment>
<dbReference type="GO" id="GO:0004776">
    <property type="term" value="F:succinate-CoA ligase (GDP-forming) activity"/>
    <property type="evidence" value="ECO:0007669"/>
    <property type="project" value="RHEA"/>
</dbReference>
<keyword evidence="6 7" id="KW-0460">Magnesium</keyword>
<dbReference type="Gene3D" id="3.40.50.261">
    <property type="entry name" value="Succinyl-CoA synthetase domains"/>
    <property type="match status" value="1"/>
</dbReference>
<dbReference type="UniPathway" id="UPA00223">
    <property type="reaction ID" value="UER00999"/>
</dbReference>
<dbReference type="InterPro" id="IPR011761">
    <property type="entry name" value="ATP-grasp"/>
</dbReference>
<dbReference type="HOGENOM" id="CLU_037430_0_2_2"/>
<dbReference type="PIRSF" id="PIRSF001554">
    <property type="entry name" value="SucCS_beta"/>
    <property type="match status" value="1"/>
</dbReference>
<dbReference type="STRING" id="666510.ASAC_1073"/>
<dbReference type="SUPFAM" id="SSF52210">
    <property type="entry name" value="Succinyl-CoA synthetase domains"/>
    <property type="match status" value="1"/>
</dbReference>
<dbReference type="Proteomes" id="UP000000346">
    <property type="component" value="Chromosome"/>
</dbReference>
<evidence type="ECO:0000256" key="4">
    <source>
        <dbReference type="ARBA" id="ARBA00022741"/>
    </source>
</evidence>
<dbReference type="FunFam" id="3.30.470.20:FF:000002">
    <property type="entry name" value="Succinate--CoA ligase [ADP-forming] subunit beta"/>
    <property type="match status" value="1"/>
</dbReference>
<keyword evidence="3 7" id="KW-0479">Metal-binding</keyword>
<dbReference type="GO" id="GO:0042709">
    <property type="term" value="C:succinate-CoA ligase complex"/>
    <property type="evidence" value="ECO:0007669"/>
    <property type="project" value="TreeGrafter"/>
</dbReference>
<dbReference type="GO" id="GO:0004775">
    <property type="term" value="F:succinate-CoA ligase (ADP-forming) activity"/>
    <property type="evidence" value="ECO:0007669"/>
    <property type="project" value="UniProtKB-UniRule"/>
</dbReference>
<dbReference type="GO" id="GO:0000287">
    <property type="term" value="F:magnesium ion binding"/>
    <property type="evidence" value="ECO:0007669"/>
    <property type="project" value="UniProtKB-UniRule"/>
</dbReference>
<dbReference type="InterPro" id="IPR005809">
    <property type="entry name" value="Succ_CoA_ligase-like_bsu"/>
</dbReference>
<feature type="binding site" evidence="7">
    <location>
        <position position="210"/>
    </location>
    <ligand>
        <name>Mg(2+)</name>
        <dbReference type="ChEBI" id="CHEBI:18420"/>
    </ligand>
</feature>
<comment type="catalytic activity">
    <reaction evidence="7">
        <text>succinate + ATP + CoA = succinyl-CoA + ADP + phosphate</text>
        <dbReference type="Rhea" id="RHEA:17661"/>
        <dbReference type="ChEBI" id="CHEBI:30031"/>
        <dbReference type="ChEBI" id="CHEBI:30616"/>
        <dbReference type="ChEBI" id="CHEBI:43474"/>
        <dbReference type="ChEBI" id="CHEBI:57287"/>
        <dbReference type="ChEBI" id="CHEBI:57292"/>
        <dbReference type="ChEBI" id="CHEBI:456216"/>
        <dbReference type="EC" id="6.2.1.5"/>
    </reaction>
</comment>
<dbReference type="SUPFAM" id="SSF56059">
    <property type="entry name" value="Glutathione synthetase ATP-binding domain-like"/>
    <property type="match status" value="1"/>
</dbReference>
<feature type="binding site" evidence="7">
    <location>
        <position position="51"/>
    </location>
    <ligand>
        <name>ATP</name>
        <dbReference type="ChEBI" id="CHEBI:30616"/>
    </ligand>
</feature>
<evidence type="ECO:0000313" key="10">
    <source>
        <dbReference type="Proteomes" id="UP000000346"/>
    </source>
</evidence>
<dbReference type="InterPro" id="IPR013650">
    <property type="entry name" value="ATP-grasp_succ-CoA_synth-type"/>
</dbReference>
<evidence type="ECO:0000256" key="1">
    <source>
        <dbReference type="ARBA" id="ARBA00022532"/>
    </source>
</evidence>
<dbReference type="InterPro" id="IPR005811">
    <property type="entry name" value="SUCC_ACL_C"/>
</dbReference>
<feature type="binding site" evidence="7">
    <location>
        <position position="97"/>
    </location>
    <ligand>
        <name>ATP</name>
        <dbReference type="ChEBI" id="CHEBI:30616"/>
    </ligand>
</feature>
<comment type="catalytic activity">
    <reaction evidence="7">
        <text>GTP + succinate + CoA = succinyl-CoA + GDP + phosphate</text>
        <dbReference type="Rhea" id="RHEA:22120"/>
        <dbReference type="ChEBI" id="CHEBI:30031"/>
        <dbReference type="ChEBI" id="CHEBI:37565"/>
        <dbReference type="ChEBI" id="CHEBI:43474"/>
        <dbReference type="ChEBI" id="CHEBI:57287"/>
        <dbReference type="ChEBI" id="CHEBI:57292"/>
        <dbReference type="ChEBI" id="CHEBI:58189"/>
    </reaction>
</comment>
<feature type="binding site" evidence="7">
    <location>
        <position position="263"/>
    </location>
    <ligand>
        <name>substrate</name>
        <note>ligand shared with subunit alpha</note>
    </ligand>
</feature>
<dbReference type="HAMAP" id="MF_00558">
    <property type="entry name" value="Succ_CoA_beta"/>
    <property type="match status" value="1"/>
</dbReference>
<evidence type="ECO:0000313" key="9">
    <source>
        <dbReference type="EMBL" id="ADL19478.1"/>
    </source>
</evidence>
<evidence type="ECO:0000256" key="2">
    <source>
        <dbReference type="ARBA" id="ARBA00022598"/>
    </source>
</evidence>
<dbReference type="InterPro" id="IPR016102">
    <property type="entry name" value="Succinyl-CoA_synth-like"/>
</dbReference>
<evidence type="ECO:0000256" key="3">
    <source>
        <dbReference type="ARBA" id="ARBA00022723"/>
    </source>
</evidence>
<keyword evidence="4 7" id="KW-0547">Nucleotide-binding</keyword>
<feature type="binding site" evidence="7">
    <location>
        <begin position="320"/>
        <end position="322"/>
    </location>
    <ligand>
        <name>substrate</name>
        <note>ligand shared with subunit alpha</note>
    </ligand>
</feature>
<name>D9Q2E0_ACIS3</name>
<protein>
    <recommendedName>
        <fullName evidence="7">Succinate--CoA ligase [ADP-forming] subunit beta</fullName>
        <ecNumber evidence="7">6.2.1.5</ecNumber>
    </recommendedName>
    <alternativeName>
        <fullName evidence="7">Succinyl-CoA synthetase subunit beta</fullName>
        <shortName evidence="7">SCS-beta</shortName>
    </alternativeName>
</protein>
<keyword evidence="1 7" id="KW-0816">Tricarboxylic acid cycle</keyword>
<organism evidence="9 10">
    <name type="scientific">Acidilobus saccharovorans (strain DSM 16705 / JCM 18335 / VKM B-2471 / 345-15)</name>
    <dbReference type="NCBI Taxonomy" id="666510"/>
    <lineage>
        <taxon>Archaea</taxon>
        <taxon>Thermoproteota</taxon>
        <taxon>Thermoprotei</taxon>
        <taxon>Acidilobales</taxon>
        <taxon>Acidilobaceae</taxon>
        <taxon>Acidilobus</taxon>
    </lineage>
</organism>